<protein>
    <submittedName>
        <fullName evidence="1">Uncharacterized protein</fullName>
    </submittedName>
</protein>
<reference evidence="1 2" key="1">
    <citation type="submission" date="2016-11" db="EMBL/GenBank/DDBJ databases">
        <title>Mixed transmission modes and dynamic genome evolution in an obligate animal-bacterial symbiosis.</title>
        <authorList>
            <person name="Russell S.L."/>
            <person name="Corbett-Detig R.B."/>
            <person name="Cavanaugh C.M."/>
        </authorList>
    </citation>
    <scope>NUCLEOTIDE SEQUENCE [LARGE SCALE GENOMIC DNA]</scope>
    <source>
        <strain evidence="1">Sveles-Q1</strain>
    </source>
</reference>
<dbReference type="RefSeq" id="WP_078483025.1">
    <property type="nucleotide sequence ID" value="NZ_MPRL01000014.1"/>
</dbReference>
<evidence type="ECO:0000313" key="2">
    <source>
        <dbReference type="Proteomes" id="UP000191110"/>
    </source>
</evidence>
<comment type="caution">
    <text evidence="1">The sequence shown here is derived from an EMBL/GenBank/DDBJ whole genome shotgun (WGS) entry which is preliminary data.</text>
</comment>
<dbReference type="AlphaFoldDB" id="A0A1T2L851"/>
<accession>A0A1T2L851</accession>
<keyword evidence="2" id="KW-1185">Reference proteome</keyword>
<dbReference type="EMBL" id="MPRL01000014">
    <property type="protein sequence ID" value="OOZ41126.1"/>
    <property type="molecule type" value="Genomic_DNA"/>
</dbReference>
<gene>
    <name evidence="1" type="ORF">BOW53_05200</name>
</gene>
<name>A0A1T2L851_9GAMM</name>
<proteinExistence type="predicted"/>
<dbReference type="Proteomes" id="UP000191110">
    <property type="component" value="Unassembled WGS sequence"/>
</dbReference>
<organism evidence="1 2">
    <name type="scientific">Solemya pervernicosa gill symbiont</name>
    <dbReference type="NCBI Taxonomy" id="642797"/>
    <lineage>
        <taxon>Bacteria</taxon>
        <taxon>Pseudomonadati</taxon>
        <taxon>Pseudomonadota</taxon>
        <taxon>Gammaproteobacteria</taxon>
        <taxon>sulfur-oxidizing symbionts</taxon>
    </lineage>
</organism>
<sequence length="84" mass="9523">MFKNLSAAIFISLIAIISAILGASSSHYLLEKEIKDTQQALRKDFLSTMEGLYNLAAEDALFREPLNNYWVLVKLSDELEKEND</sequence>
<evidence type="ECO:0000313" key="1">
    <source>
        <dbReference type="EMBL" id="OOZ41126.1"/>
    </source>
</evidence>